<gene>
    <name evidence="1" type="ORF">Hsar01_02829</name>
</gene>
<dbReference type="Gene3D" id="3.40.50.10600">
    <property type="entry name" value="SpoIIaa-like domains"/>
    <property type="match status" value="2"/>
</dbReference>
<comment type="caution">
    <text evidence="1">The sequence shown here is derived from an EMBL/GenBank/DDBJ whole genome shotgun (WGS) entry which is preliminary data.</text>
</comment>
<reference evidence="1 2" key="1">
    <citation type="submission" date="2024-02" db="EMBL/GenBank/DDBJ databases">
        <title>Haloferula sargassicola NBRC 104335.</title>
        <authorList>
            <person name="Ichikawa N."/>
            <person name="Katano-Makiyama Y."/>
            <person name="Hidaka K."/>
        </authorList>
    </citation>
    <scope>NUCLEOTIDE SEQUENCE [LARGE SCALE GENOMIC DNA]</scope>
    <source>
        <strain evidence="1 2">NBRC 104335</strain>
    </source>
</reference>
<dbReference type="InterPro" id="IPR038396">
    <property type="entry name" value="SpoIIAA-like_sf"/>
</dbReference>
<dbReference type="Pfam" id="PF11964">
    <property type="entry name" value="SpoIIAA-like"/>
    <property type="match status" value="2"/>
</dbReference>
<dbReference type="InterPro" id="IPR036513">
    <property type="entry name" value="STAS_dom_sf"/>
</dbReference>
<proteinExistence type="predicted"/>
<organism evidence="1 2">
    <name type="scientific">Haloferula sargassicola</name>
    <dbReference type="NCBI Taxonomy" id="490096"/>
    <lineage>
        <taxon>Bacteria</taxon>
        <taxon>Pseudomonadati</taxon>
        <taxon>Verrucomicrobiota</taxon>
        <taxon>Verrucomicrobiia</taxon>
        <taxon>Verrucomicrobiales</taxon>
        <taxon>Verrucomicrobiaceae</taxon>
        <taxon>Haloferula</taxon>
    </lineage>
</organism>
<sequence>MVDSQILPNRVLVLRPSGPISKEDIAAVREKVDALLASGGHLAGVLIEAPGFPGWHDFGAMSSHLSFVREHHRDVPRVAIVSDSRFLAALPKLARHFVQAEFHHFAAGETEAALAWAAEGKPKAPSALRYGWFPDRKLVWFYVHGRVHTEDYRKAISWMEGIFAETSPVSFLIDLQDLEGIDAGAIMADMRFGMKHLKDIHRIALVGNEKWTRKAASLPNLFKLELKAFPEAEEHQAWDWATAG</sequence>
<dbReference type="Proteomes" id="UP001476282">
    <property type="component" value="Unassembled WGS sequence"/>
</dbReference>
<evidence type="ECO:0000313" key="2">
    <source>
        <dbReference type="Proteomes" id="UP001476282"/>
    </source>
</evidence>
<dbReference type="SUPFAM" id="SSF52091">
    <property type="entry name" value="SpoIIaa-like"/>
    <property type="match status" value="2"/>
</dbReference>
<evidence type="ECO:0000313" key="1">
    <source>
        <dbReference type="EMBL" id="GAA5483595.1"/>
    </source>
</evidence>
<dbReference type="RefSeq" id="WP_353567706.1">
    <property type="nucleotide sequence ID" value="NZ_BAABRI010000016.1"/>
</dbReference>
<protein>
    <recommendedName>
        <fullName evidence="3">STAS/SEC14 domain-containing protein</fullName>
    </recommendedName>
</protein>
<dbReference type="EMBL" id="BAABRI010000016">
    <property type="protein sequence ID" value="GAA5483595.1"/>
    <property type="molecule type" value="Genomic_DNA"/>
</dbReference>
<dbReference type="InterPro" id="IPR021866">
    <property type="entry name" value="SpoIIAA-like"/>
</dbReference>
<name>A0ABP9UQT3_9BACT</name>
<evidence type="ECO:0008006" key="3">
    <source>
        <dbReference type="Google" id="ProtNLM"/>
    </source>
</evidence>
<accession>A0ABP9UQT3</accession>
<keyword evidence="2" id="KW-1185">Reference proteome</keyword>